<dbReference type="Gene3D" id="3.30.70.20">
    <property type="match status" value="1"/>
</dbReference>
<keyword evidence="7 11" id="KW-0560">Oxidoreductase</keyword>
<evidence type="ECO:0000256" key="9">
    <source>
        <dbReference type="ARBA" id="ARBA00023014"/>
    </source>
</evidence>
<reference evidence="14 15" key="1">
    <citation type="submission" date="2016-11" db="EMBL/GenBank/DDBJ databases">
        <title>The macronuclear genome of Stentor coeruleus: a giant cell with tiny introns.</title>
        <authorList>
            <person name="Slabodnick M."/>
            <person name="Ruby J.G."/>
            <person name="Reiff S.B."/>
            <person name="Swart E.C."/>
            <person name="Gosai S."/>
            <person name="Prabakaran S."/>
            <person name="Witkowska E."/>
            <person name="Larue G.E."/>
            <person name="Fisher S."/>
            <person name="Freeman R.M."/>
            <person name="Gunawardena J."/>
            <person name="Chu W."/>
            <person name="Stover N.A."/>
            <person name="Gregory B.D."/>
            <person name="Nowacki M."/>
            <person name="Derisi J."/>
            <person name="Roy S.W."/>
            <person name="Marshall W.F."/>
            <person name="Sood P."/>
        </authorList>
    </citation>
    <scope>NUCLEOTIDE SEQUENCE [LARGE SCALE GENOMIC DNA]</scope>
    <source>
        <strain evidence="14">WM001</strain>
    </source>
</reference>
<organism evidence="14 15">
    <name type="scientific">Stentor coeruleus</name>
    <dbReference type="NCBI Taxonomy" id="5963"/>
    <lineage>
        <taxon>Eukaryota</taxon>
        <taxon>Sar</taxon>
        <taxon>Alveolata</taxon>
        <taxon>Ciliophora</taxon>
        <taxon>Postciliodesmatophora</taxon>
        <taxon>Heterotrichea</taxon>
        <taxon>Heterotrichida</taxon>
        <taxon>Stentoridae</taxon>
        <taxon>Stentor</taxon>
    </lineage>
</organism>
<evidence type="ECO:0000256" key="3">
    <source>
        <dbReference type="ARBA" id="ARBA00022630"/>
    </source>
</evidence>
<sequence>MKGLSKIREKLIFDVAIVGAGVSGLTAGIRLKQLCPSLEVCILEKSSSIGDHIVSGCLFNPRALNELLPLWQSQNLPLGTKVQSVKNLYLTESRAFKIPQAFTPWSHYSQDYILNLGELCKWLKTLAESLEVRVFENFTAKEILTNNLGYVEGVATGPVGLNRNFEKKEFFQDSVEVLAQQTIIADGADGFLARELRKKFKLDGLQNLLYEAHPQTYSLGLKEVWETSGNSPGQVVYTFSWPINKGRFRGFLYTTPVHTHVGIIAGLDYANPQIDLFEELQKFKTHPYIKKYLEKGRPIEFSSKVTEDGGFFSVPKLSFPGGLIIGASGGFCNPITYQGVHLSMKSAMIAAESICEKGQKSVLSSLEIKSYYENYIKSWAYDELFKHRHIRQAFNSSPLFGLAYSFRNRKLLSEKSVFYIENSRKGDNFSERDCTESAFKHQPPKYVQKDKKITFDKKDALELANMIWNDQPEFIHLRHGNEQNALYSLKAFDGIEEKICPTGVFKYRDSKLYIESHKCILCGACRLKSTRDIVDWSLPEAGTGPRYNY</sequence>
<keyword evidence="3 11" id="KW-0285">Flavoprotein</keyword>
<dbReference type="SUPFAM" id="SSF51905">
    <property type="entry name" value="FAD/NAD(P)-binding domain"/>
    <property type="match status" value="1"/>
</dbReference>
<dbReference type="Pfam" id="PF05187">
    <property type="entry name" value="Fer4_ETF_QO"/>
    <property type="match status" value="1"/>
</dbReference>
<comment type="catalytic activity">
    <reaction evidence="11">
        <text>a ubiquinone + reduced [electron-transfer flavoprotein] = a ubiquinol + oxidized [electron-transfer flavoprotein] + H(+)</text>
        <dbReference type="Rhea" id="RHEA:24052"/>
        <dbReference type="Rhea" id="RHEA-COMP:9565"/>
        <dbReference type="Rhea" id="RHEA-COMP:9566"/>
        <dbReference type="Rhea" id="RHEA-COMP:10685"/>
        <dbReference type="Rhea" id="RHEA-COMP:10686"/>
        <dbReference type="ChEBI" id="CHEBI:15378"/>
        <dbReference type="ChEBI" id="CHEBI:16389"/>
        <dbReference type="ChEBI" id="CHEBI:17976"/>
        <dbReference type="ChEBI" id="CHEBI:57692"/>
        <dbReference type="ChEBI" id="CHEBI:58307"/>
        <dbReference type="EC" id="1.5.5.1"/>
    </reaction>
</comment>
<dbReference type="InterPro" id="IPR036188">
    <property type="entry name" value="FAD/NAD-bd_sf"/>
</dbReference>
<keyword evidence="15" id="KW-1185">Reference proteome</keyword>
<dbReference type="InterPro" id="IPR049398">
    <property type="entry name" value="ETF-QO/FixC_UQ-bd"/>
</dbReference>
<dbReference type="GO" id="GO:0046872">
    <property type="term" value="F:metal ion binding"/>
    <property type="evidence" value="ECO:0007669"/>
    <property type="project" value="UniProtKB-KW"/>
</dbReference>
<evidence type="ECO:0000256" key="10">
    <source>
        <dbReference type="ARBA" id="ARBA00023075"/>
    </source>
</evidence>
<keyword evidence="5 11" id="KW-0274">FAD</keyword>
<keyword evidence="6 11" id="KW-0249">Electron transport</keyword>
<dbReference type="SUPFAM" id="SSF54862">
    <property type="entry name" value="4Fe-4S ferredoxins"/>
    <property type="match status" value="1"/>
</dbReference>
<dbReference type="EMBL" id="MPUH01001451">
    <property type="protein sequence ID" value="OMJ67703.1"/>
    <property type="molecule type" value="Genomic_DNA"/>
</dbReference>
<protein>
    <recommendedName>
        <fullName evidence="11">Electron transfer flavoprotein-ubiquinone oxidoreductase</fullName>
        <shortName evidence="11">ETF-QO</shortName>
        <ecNumber evidence="11">1.5.5.1</ecNumber>
    </recommendedName>
</protein>
<evidence type="ECO:0000259" key="12">
    <source>
        <dbReference type="Pfam" id="PF05187"/>
    </source>
</evidence>
<gene>
    <name evidence="14" type="ORF">SteCoe_35066</name>
</gene>
<dbReference type="GO" id="GO:0004174">
    <property type="term" value="F:electron-transferring-flavoprotein dehydrogenase activity"/>
    <property type="evidence" value="ECO:0007669"/>
    <property type="project" value="UniProtKB-UniRule"/>
</dbReference>
<dbReference type="SUPFAM" id="SSF54373">
    <property type="entry name" value="FAD-linked reductases, C-terminal domain"/>
    <property type="match status" value="1"/>
</dbReference>
<dbReference type="InterPro" id="IPR040156">
    <property type="entry name" value="ETF-QO"/>
</dbReference>
<dbReference type="AlphaFoldDB" id="A0A1R2AT47"/>
<dbReference type="OrthoDB" id="437331at2759"/>
<evidence type="ECO:0000256" key="5">
    <source>
        <dbReference type="ARBA" id="ARBA00022827"/>
    </source>
</evidence>
<dbReference type="PANTHER" id="PTHR10617">
    <property type="entry name" value="ELECTRON TRANSFER FLAVOPROTEIN-UBIQUINONE OXIDOREDUCTASE"/>
    <property type="match status" value="1"/>
</dbReference>
<name>A0A1R2AT47_9CILI</name>
<dbReference type="EC" id="1.5.5.1" evidence="11"/>
<evidence type="ECO:0000256" key="8">
    <source>
        <dbReference type="ARBA" id="ARBA00023004"/>
    </source>
</evidence>
<evidence type="ECO:0000256" key="6">
    <source>
        <dbReference type="ARBA" id="ARBA00022982"/>
    </source>
</evidence>
<keyword evidence="8 11" id="KW-0408">Iron</keyword>
<dbReference type="Gene3D" id="3.30.9.90">
    <property type="match status" value="1"/>
</dbReference>
<accession>A0A1R2AT47</accession>
<dbReference type="InterPro" id="IPR007859">
    <property type="entry name" value="ETF-QO/FixX_C"/>
</dbReference>
<feature type="domain" description="ETF-QO/FixC ubiquinone-binding" evidence="13">
    <location>
        <begin position="217"/>
        <end position="304"/>
    </location>
</feature>
<keyword evidence="2 11" id="KW-0813">Transport</keyword>
<evidence type="ECO:0000256" key="1">
    <source>
        <dbReference type="ARBA" id="ARBA00001974"/>
    </source>
</evidence>
<proteinExistence type="predicted"/>
<dbReference type="Pfam" id="PF21162">
    <property type="entry name" value="ETFQO_UQ-bd"/>
    <property type="match status" value="1"/>
</dbReference>
<evidence type="ECO:0000256" key="11">
    <source>
        <dbReference type="RuleBase" id="RU366068"/>
    </source>
</evidence>
<feature type="domain" description="ETF-QO/FixX C-terminal" evidence="12">
    <location>
        <begin position="452"/>
        <end position="548"/>
    </location>
</feature>
<evidence type="ECO:0000256" key="4">
    <source>
        <dbReference type="ARBA" id="ARBA00022723"/>
    </source>
</evidence>
<evidence type="ECO:0000259" key="13">
    <source>
        <dbReference type="Pfam" id="PF21162"/>
    </source>
</evidence>
<evidence type="ECO:0000256" key="2">
    <source>
        <dbReference type="ARBA" id="ARBA00022448"/>
    </source>
</evidence>
<comment type="cofactor">
    <cofactor evidence="1 11">
        <name>FAD</name>
        <dbReference type="ChEBI" id="CHEBI:57692"/>
    </cofactor>
</comment>
<dbReference type="PANTHER" id="PTHR10617:SF107">
    <property type="entry name" value="ELECTRON TRANSFER FLAVOPROTEIN-UBIQUINONE OXIDOREDUCTASE, MITOCHONDRIAL"/>
    <property type="match status" value="1"/>
</dbReference>
<keyword evidence="4 11" id="KW-0479">Metal-binding</keyword>
<keyword evidence="10 11" id="KW-0830">Ubiquinone</keyword>
<evidence type="ECO:0000256" key="7">
    <source>
        <dbReference type="ARBA" id="ARBA00023002"/>
    </source>
</evidence>
<dbReference type="Proteomes" id="UP000187209">
    <property type="component" value="Unassembled WGS sequence"/>
</dbReference>
<evidence type="ECO:0000313" key="15">
    <source>
        <dbReference type="Proteomes" id="UP000187209"/>
    </source>
</evidence>
<keyword evidence="9 11" id="KW-0411">Iron-sulfur</keyword>
<comment type="function">
    <text evidence="11">Accepts electrons from ETF and reduces ubiquinone.</text>
</comment>
<dbReference type="Gene3D" id="3.50.50.60">
    <property type="entry name" value="FAD/NAD(P)-binding domain"/>
    <property type="match status" value="1"/>
</dbReference>
<dbReference type="Pfam" id="PF01946">
    <property type="entry name" value="Thi4"/>
    <property type="match status" value="1"/>
</dbReference>
<comment type="caution">
    <text evidence="14">The sequence shown here is derived from an EMBL/GenBank/DDBJ whole genome shotgun (WGS) entry which is preliminary data.</text>
</comment>
<dbReference type="GO" id="GO:0051539">
    <property type="term" value="F:4 iron, 4 sulfur cluster binding"/>
    <property type="evidence" value="ECO:0007669"/>
    <property type="project" value="UniProtKB-UniRule"/>
</dbReference>
<evidence type="ECO:0000313" key="14">
    <source>
        <dbReference type="EMBL" id="OMJ67703.1"/>
    </source>
</evidence>
<comment type="cofactor">
    <cofactor evidence="11">
        <name>[4Fe-4S] cluster</name>
        <dbReference type="ChEBI" id="CHEBI:49883"/>
    </cofactor>
    <text evidence="11">Binds 1 [4Fe-4S] cluster.</text>
</comment>
<dbReference type="GO" id="GO:0005739">
    <property type="term" value="C:mitochondrion"/>
    <property type="evidence" value="ECO:0007669"/>
    <property type="project" value="UniProtKB-ARBA"/>
</dbReference>